<proteinExistence type="predicted"/>
<feature type="transmembrane region" description="Helical" evidence="1">
    <location>
        <begin position="88"/>
        <end position="114"/>
    </location>
</feature>
<dbReference type="AlphaFoldDB" id="A0A6I8M3M2"/>
<keyword evidence="1" id="KW-1133">Transmembrane helix</keyword>
<accession>A0A6I8M3M2</accession>
<keyword evidence="1" id="KW-0812">Transmembrane</keyword>
<feature type="transmembrane region" description="Helical" evidence="1">
    <location>
        <begin position="135"/>
        <end position="155"/>
    </location>
</feature>
<evidence type="ECO:0000256" key="1">
    <source>
        <dbReference type="SAM" id="Phobius"/>
    </source>
</evidence>
<protein>
    <submittedName>
        <fullName evidence="2">Uncharacterized protein</fullName>
    </submittedName>
</protein>
<evidence type="ECO:0000313" key="2">
    <source>
        <dbReference type="EMBL" id="VVJ22599.1"/>
    </source>
</evidence>
<organism evidence="2 3">
    <name type="scientific">Amycolatopsis camponoti</name>
    <dbReference type="NCBI Taxonomy" id="2606593"/>
    <lineage>
        <taxon>Bacteria</taxon>
        <taxon>Bacillati</taxon>
        <taxon>Actinomycetota</taxon>
        <taxon>Actinomycetes</taxon>
        <taxon>Pseudonocardiales</taxon>
        <taxon>Pseudonocardiaceae</taxon>
        <taxon>Amycolatopsis</taxon>
    </lineage>
</organism>
<name>A0A6I8M3M2_9PSEU</name>
<dbReference type="Proteomes" id="UP000399805">
    <property type="component" value="Unassembled WGS sequence"/>
</dbReference>
<sequence length="591" mass="65405">MTIHEPSTDWTRFAAAEHTQAELPPLDENTRYLAAAAHLDRRYADDVVRELLVEDTRQVPLTPGLDTATVLTEVVAARTRRKFRDGALGLLTIAFVTTSLGGPGLAAWLTWAALLSIKPIWKSARWGRPGSGLVVFGKFLAVFWLLTVAALLPVIGELESTLQSSSSRYARGSSETNPLDFANLLPGWFGLDADVISGSSALLMLVILVADRVVVWRTVRRYFGRRARVPGAVERPSSDRLSLLCSPPRLRRALDRHRAGRVAESPDARVPLVVYRGRNPFVGAGTSVTPWSLALPLERLGDVASPAVEPLTTARFYEEVGKAVEELQRHAALSPDERLRDLRVEGMVFSPAEGLIDHVHEPVTKPYLGSVSQPPAHYLPTEEAERIYHRPREWARYYLCFQVETWNRELVLSAFLHAAVEESTLYIEWTPCVLPPIRQEFRAGDTMTADWWRPVWQGVLRWLKLPVTGPGRFWAALKVIRPLPHDGHTLNADRYGSARTLRELGAAEAARDYFQVVDAERYTKLLESRLVPAISKVLSDSGYSPASFERRVAAVTTNNVTIHGSNTGPMVFGGVVEGDVSGGTSAPAPRI</sequence>
<evidence type="ECO:0000313" key="3">
    <source>
        <dbReference type="Proteomes" id="UP000399805"/>
    </source>
</evidence>
<gene>
    <name evidence="2" type="ORF">AA23TX_07516</name>
</gene>
<reference evidence="2 3" key="1">
    <citation type="submission" date="2019-09" db="EMBL/GenBank/DDBJ databases">
        <authorList>
            <person name="Leyn A S."/>
        </authorList>
    </citation>
    <scope>NUCLEOTIDE SEQUENCE [LARGE SCALE GENOMIC DNA]</scope>
    <source>
        <strain evidence="2">AA231_1</strain>
    </source>
</reference>
<dbReference type="RefSeq" id="WP_155547584.1">
    <property type="nucleotide sequence ID" value="NZ_CABVGP010000003.1"/>
</dbReference>
<keyword evidence="1" id="KW-0472">Membrane</keyword>
<feature type="transmembrane region" description="Helical" evidence="1">
    <location>
        <begin position="195"/>
        <end position="216"/>
    </location>
</feature>
<dbReference type="EMBL" id="CABVGP010000003">
    <property type="protein sequence ID" value="VVJ22599.1"/>
    <property type="molecule type" value="Genomic_DNA"/>
</dbReference>
<keyword evidence="3" id="KW-1185">Reference proteome</keyword>